<evidence type="ECO:0000313" key="3">
    <source>
        <dbReference type="Proteomes" id="UP000248557"/>
    </source>
</evidence>
<dbReference type="CDD" id="cd00761">
    <property type="entry name" value="Glyco_tranf_GTA_type"/>
    <property type="match status" value="1"/>
</dbReference>
<dbReference type="Pfam" id="PF00535">
    <property type="entry name" value="Glycos_transf_2"/>
    <property type="match status" value="1"/>
</dbReference>
<dbReference type="InterPro" id="IPR029044">
    <property type="entry name" value="Nucleotide-diphossugar_trans"/>
</dbReference>
<dbReference type="GO" id="GO:0016758">
    <property type="term" value="F:hexosyltransferase activity"/>
    <property type="evidence" value="ECO:0007669"/>
    <property type="project" value="UniProtKB-ARBA"/>
</dbReference>
<gene>
    <name evidence="2" type="ORF">CA615_02205</name>
</gene>
<dbReference type="SUPFAM" id="SSF53448">
    <property type="entry name" value="Nucleotide-diphospho-sugar transferases"/>
    <property type="match status" value="1"/>
</dbReference>
<dbReference type="PANTHER" id="PTHR22916">
    <property type="entry name" value="GLYCOSYLTRANSFERASE"/>
    <property type="match status" value="1"/>
</dbReference>
<proteinExistence type="predicted"/>
<sequence length="394" mass="45740">MVKISVIMPVYNGEKYLEKTCLNLSKQTLTDIELICVNDGSTDNSLNILEKLADKYDFIKIINQENQGSGVARNNGIENAIGEYIAFLDADDIYVDVDALEKMYEYGSKHDADMVGANQKRVSIDGNLEDNFNYKQKNYTYFSDYGVISPQEYGIPWAFYKNIFKRSFLNKHNITFPNLKRGQDPVFLAEVLTKVNQIYVVCTDLYGYNYALGGGANSKVNDYNKKLDYMNHYKMTFKILDDAHFTEISNSYKKQLITYLKLKNNRNDKELFEIVHKIFEDDNKTYFENVDEEIIYLELCLVNPENKDVYTFLIESVKSQLYSMNINNIQINPVIFKKYLEVLSVTNYSPSTNPVMCQLRDEIENSNSWKCTLPIRLTKNMTIKVLKKIKNKVL</sequence>
<dbReference type="AlphaFoldDB" id="A0A328PZK9"/>
<dbReference type="EMBL" id="NGJK01000025">
    <property type="protein sequence ID" value="RAP03421.1"/>
    <property type="molecule type" value="Genomic_DNA"/>
</dbReference>
<name>A0A328PZK9_9EURY</name>
<dbReference type="PANTHER" id="PTHR22916:SF3">
    <property type="entry name" value="UDP-GLCNAC:BETAGAL BETA-1,3-N-ACETYLGLUCOSAMINYLTRANSFERASE-LIKE PROTEIN 1"/>
    <property type="match status" value="1"/>
</dbReference>
<organism evidence="2 3">
    <name type="scientific">Methanosphaera stadtmanae</name>
    <dbReference type="NCBI Taxonomy" id="2317"/>
    <lineage>
        <taxon>Archaea</taxon>
        <taxon>Methanobacteriati</taxon>
        <taxon>Methanobacteriota</taxon>
        <taxon>Methanomada group</taxon>
        <taxon>Methanobacteria</taxon>
        <taxon>Methanobacteriales</taxon>
        <taxon>Methanobacteriaceae</taxon>
        <taxon>Methanosphaera</taxon>
    </lineage>
</organism>
<dbReference type="InterPro" id="IPR001173">
    <property type="entry name" value="Glyco_trans_2-like"/>
</dbReference>
<protein>
    <recommendedName>
        <fullName evidence="1">Glycosyltransferase 2-like domain-containing protein</fullName>
    </recommendedName>
</protein>
<accession>A0A328PZK9</accession>
<reference evidence="2 3" key="1">
    <citation type="submission" date="2017-05" db="EMBL/GenBank/DDBJ databases">
        <title>Host range expansion of the Methanosphaera genus to humans and monogastric animals involves recent and extensive reduction in genome content.</title>
        <authorList>
            <person name="Hoedt E.C."/>
            <person name="Volmer J.G."/>
            <person name="Parks D.H."/>
            <person name="Rosewarne C.P."/>
            <person name="Denman S.E."/>
            <person name="Mcsweeney C.S."/>
            <person name="O Cuiv P."/>
            <person name="Hugenholtz P."/>
            <person name="Tyson G.W."/>
            <person name="Morrison M."/>
        </authorList>
    </citation>
    <scope>NUCLEOTIDE SEQUENCE [LARGE SCALE GENOMIC DNA]</scope>
    <source>
        <strain evidence="2 3">PA5</strain>
    </source>
</reference>
<dbReference type="OMA" id="KAMYIGR"/>
<dbReference type="Gene3D" id="3.90.550.10">
    <property type="entry name" value="Spore Coat Polysaccharide Biosynthesis Protein SpsA, Chain A"/>
    <property type="match status" value="1"/>
</dbReference>
<dbReference type="RefSeq" id="WP_011406041.1">
    <property type="nucleotide sequence ID" value="NZ_JAXJAF010000167.1"/>
</dbReference>
<evidence type="ECO:0000313" key="2">
    <source>
        <dbReference type="EMBL" id="RAP03421.1"/>
    </source>
</evidence>
<evidence type="ECO:0000259" key="1">
    <source>
        <dbReference type="Pfam" id="PF00535"/>
    </source>
</evidence>
<dbReference type="Proteomes" id="UP000248557">
    <property type="component" value="Unassembled WGS sequence"/>
</dbReference>
<feature type="domain" description="Glycosyltransferase 2-like" evidence="1">
    <location>
        <begin position="5"/>
        <end position="131"/>
    </location>
</feature>
<comment type="caution">
    <text evidence="2">The sequence shown here is derived from an EMBL/GenBank/DDBJ whole genome shotgun (WGS) entry which is preliminary data.</text>
</comment>
<dbReference type="GeneID" id="25392661"/>